<feature type="compositionally biased region" description="Low complexity" evidence="11">
    <location>
        <begin position="126"/>
        <end position="143"/>
    </location>
</feature>
<gene>
    <name evidence="14" type="primary">CSON004077</name>
</gene>
<feature type="region of interest" description="Disordered" evidence="11">
    <location>
        <begin position="1"/>
        <end position="23"/>
    </location>
</feature>
<evidence type="ECO:0000313" key="14">
    <source>
        <dbReference type="EMBL" id="SSX21183.1"/>
    </source>
</evidence>
<evidence type="ECO:0000256" key="4">
    <source>
        <dbReference type="ARBA" id="ARBA00022741"/>
    </source>
</evidence>
<dbReference type="GO" id="GO:0005874">
    <property type="term" value="C:microtubule"/>
    <property type="evidence" value="ECO:0007669"/>
    <property type="project" value="UniProtKB-KW"/>
</dbReference>
<reference evidence="14" key="2">
    <citation type="submission" date="2018-07" db="EMBL/GenBank/DDBJ databases">
        <authorList>
            <person name="Quirk P.G."/>
            <person name="Krulwich T.A."/>
        </authorList>
    </citation>
    <scope>NUCLEOTIDE SEQUENCE</scope>
</reference>
<comment type="similarity">
    <text evidence="9">Belongs to the TRAFAC class myosin-kinesin ATPase superfamily. Kinesin family.</text>
</comment>
<keyword evidence="2" id="KW-0963">Cytoplasm</keyword>
<evidence type="ECO:0000256" key="3">
    <source>
        <dbReference type="ARBA" id="ARBA00022701"/>
    </source>
</evidence>
<evidence type="ECO:0000256" key="10">
    <source>
        <dbReference type="SAM" id="Coils"/>
    </source>
</evidence>
<dbReference type="Gene3D" id="3.40.850.10">
    <property type="entry name" value="Kinesin motor domain"/>
    <property type="match status" value="1"/>
</dbReference>
<dbReference type="InterPro" id="IPR001752">
    <property type="entry name" value="Kinesin_motor_dom"/>
</dbReference>
<dbReference type="OMA" id="WTYHDEA"/>
<dbReference type="CDD" id="cd01366">
    <property type="entry name" value="KISc_C_terminal"/>
    <property type="match status" value="1"/>
</dbReference>
<accession>A0A336LWZ5</accession>
<proteinExistence type="inferred from homology"/>
<dbReference type="SMART" id="SM00129">
    <property type="entry name" value="KISc"/>
    <property type="match status" value="1"/>
</dbReference>
<feature type="coiled-coil region" evidence="10">
    <location>
        <begin position="164"/>
        <end position="285"/>
    </location>
</feature>
<dbReference type="PANTHER" id="PTHR47972">
    <property type="entry name" value="KINESIN-LIKE PROTEIN KLP-3"/>
    <property type="match status" value="1"/>
</dbReference>
<feature type="binding site" evidence="9">
    <location>
        <begin position="397"/>
        <end position="404"/>
    </location>
    <ligand>
        <name>ATP</name>
        <dbReference type="ChEBI" id="CHEBI:30616"/>
    </ligand>
</feature>
<keyword evidence="3" id="KW-0493">Microtubule</keyword>
<keyword evidence="5 9" id="KW-0067">ATP-binding</keyword>
<dbReference type="GO" id="GO:0007018">
    <property type="term" value="P:microtubule-based movement"/>
    <property type="evidence" value="ECO:0007669"/>
    <property type="project" value="InterPro"/>
</dbReference>
<dbReference type="InterPro" id="IPR036961">
    <property type="entry name" value="Kinesin_motor_dom_sf"/>
</dbReference>
<dbReference type="EMBL" id="UFQS01000177">
    <property type="protein sequence ID" value="SSX00803.1"/>
    <property type="molecule type" value="Genomic_DNA"/>
</dbReference>
<evidence type="ECO:0000256" key="11">
    <source>
        <dbReference type="SAM" id="MobiDB-lite"/>
    </source>
</evidence>
<keyword evidence="4 9" id="KW-0547">Nucleotide-binding</keyword>
<dbReference type="GO" id="GO:0005524">
    <property type="term" value="F:ATP binding"/>
    <property type="evidence" value="ECO:0007669"/>
    <property type="project" value="UniProtKB-UniRule"/>
</dbReference>
<dbReference type="SUPFAM" id="SSF52540">
    <property type="entry name" value="P-loop containing nucleoside triphosphate hydrolases"/>
    <property type="match status" value="1"/>
</dbReference>
<dbReference type="PROSITE" id="PS50067">
    <property type="entry name" value="KINESIN_MOTOR_2"/>
    <property type="match status" value="1"/>
</dbReference>
<protein>
    <submittedName>
        <fullName evidence="14">CSON004077 protein</fullName>
    </submittedName>
</protein>
<dbReference type="PANTHER" id="PTHR47972:SF45">
    <property type="entry name" value="PROTEIN CLARET SEGREGATIONAL"/>
    <property type="match status" value="1"/>
</dbReference>
<evidence type="ECO:0000256" key="7">
    <source>
        <dbReference type="ARBA" id="ARBA00023175"/>
    </source>
</evidence>
<keyword evidence="7 9" id="KW-0505">Motor protein</keyword>
<evidence type="ECO:0000256" key="8">
    <source>
        <dbReference type="ARBA" id="ARBA00023212"/>
    </source>
</evidence>
<comment type="subcellular location">
    <subcellularLocation>
        <location evidence="1">Cytoplasm</location>
        <location evidence="1">Cytoskeleton</location>
    </subcellularLocation>
</comment>
<feature type="region of interest" description="Disordered" evidence="11">
    <location>
        <begin position="34"/>
        <end position="53"/>
    </location>
</feature>
<dbReference type="EMBL" id="UFQT01000177">
    <property type="protein sequence ID" value="SSX21183.1"/>
    <property type="molecule type" value="Genomic_DNA"/>
</dbReference>
<dbReference type="VEuPathDB" id="VectorBase:CSON004077"/>
<name>A0A336LWZ5_CULSO</name>
<dbReference type="Pfam" id="PF00225">
    <property type="entry name" value="Kinesin"/>
    <property type="match status" value="1"/>
</dbReference>
<evidence type="ECO:0000256" key="1">
    <source>
        <dbReference type="ARBA" id="ARBA00004245"/>
    </source>
</evidence>
<dbReference type="SUPFAM" id="SSF57997">
    <property type="entry name" value="Tropomyosin"/>
    <property type="match status" value="1"/>
</dbReference>
<dbReference type="InterPro" id="IPR027640">
    <property type="entry name" value="Kinesin-like_fam"/>
</dbReference>
<dbReference type="InterPro" id="IPR027417">
    <property type="entry name" value="P-loop_NTPase"/>
</dbReference>
<dbReference type="GO" id="GO:0008017">
    <property type="term" value="F:microtubule binding"/>
    <property type="evidence" value="ECO:0007669"/>
    <property type="project" value="InterPro"/>
</dbReference>
<organism evidence="14">
    <name type="scientific">Culicoides sonorensis</name>
    <name type="common">Biting midge</name>
    <dbReference type="NCBI Taxonomy" id="179676"/>
    <lineage>
        <taxon>Eukaryota</taxon>
        <taxon>Metazoa</taxon>
        <taxon>Ecdysozoa</taxon>
        <taxon>Arthropoda</taxon>
        <taxon>Hexapoda</taxon>
        <taxon>Insecta</taxon>
        <taxon>Pterygota</taxon>
        <taxon>Neoptera</taxon>
        <taxon>Endopterygota</taxon>
        <taxon>Diptera</taxon>
        <taxon>Nematocera</taxon>
        <taxon>Chironomoidea</taxon>
        <taxon>Ceratopogonidae</taxon>
        <taxon>Ceratopogoninae</taxon>
        <taxon>Culicoides</taxon>
        <taxon>Monoculicoides</taxon>
    </lineage>
</organism>
<evidence type="ECO:0000256" key="6">
    <source>
        <dbReference type="ARBA" id="ARBA00023054"/>
    </source>
</evidence>
<reference evidence="13" key="1">
    <citation type="submission" date="2018-04" db="EMBL/GenBank/DDBJ databases">
        <authorList>
            <person name="Go L.Y."/>
            <person name="Mitchell J.A."/>
        </authorList>
    </citation>
    <scope>NUCLEOTIDE SEQUENCE</scope>
    <source>
        <tissue evidence="13">Whole organism</tissue>
    </source>
</reference>
<dbReference type="GO" id="GO:0090307">
    <property type="term" value="P:mitotic spindle assembly"/>
    <property type="evidence" value="ECO:0007669"/>
    <property type="project" value="UniProtKB-ARBA"/>
</dbReference>
<feature type="domain" description="Kinesin motor" evidence="12">
    <location>
        <begin position="313"/>
        <end position="636"/>
    </location>
</feature>
<feature type="region of interest" description="Disordered" evidence="11">
    <location>
        <begin position="77"/>
        <end position="101"/>
    </location>
</feature>
<keyword evidence="8" id="KW-0206">Cytoskeleton</keyword>
<keyword evidence="6 10" id="KW-0175">Coiled coil</keyword>
<evidence type="ECO:0000256" key="5">
    <source>
        <dbReference type="ARBA" id="ARBA00022840"/>
    </source>
</evidence>
<dbReference type="GO" id="GO:0003777">
    <property type="term" value="F:microtubule motor activity"/>
    <property type="evidence" value="ECO:0007669"/>
    <property type="project" value="InterPro"/>
</dbReference>
<dbReference type="PRINTS" id="PR00380">
    <property type="entry name" value="KINESINHEAVY"/>
</dbReference>
<dbReference type="AlphaFoldDB" id="A0A336LWZ5"/>
<feature type="region of interest" description="Disordered" evidence="11">
    <location>
        <begin position="121"/>
        <end position="156"/>
    </location>
</feature>
<evidence type="ECO:0000313" key="13">
    <source>
        <dbReference type="EMBL" id="SSX00803.1"/>
    </source>
</evidence>
<feature type="compositionally biased region" description="Polar residues" evidence="11">
    <location>
        <begin position="11"/>
        <end position="22"/>
    </location>
</feature>
<evidence type="ECO:0000256" key="2">
    <source>
        <dbReference type="ARBA" id="ARBA00022490"/>
    </source>
</evidence>
<dbReference type="FunFam" id="3.40.850.10:FF:000065">
    <property type="entry name" value="Kinesin-like protein"/>
    <property type="match status" value="1"/>
</dbReference>
<evidence type="ECO:0000259" key="12">
    <source>
        <dbReference type="PROSITE" id="PS50067"/>
    </source>
</evidence>
<evidence type="ECO:0000256" key="9">
    <source>
        <dbReference type="PROSITE-ProRule" id="PRU00283"/>
    </source>
</evidence>
<sequence length="651" mass="72849">MKTRPSAKKAMNSQIPTTSRLQMPTRIIKAKTQLAMNPTGLKRKNENQAPTGVAKAVKKLSPSKVKEALGEITKPVTTTNKPLAPTRQPLSTRSRTGLDLNGAKGVVNKSVVAGRTLATNKTGAVSKKPATSTTTTTGAANNKTDTKKAPAPKRIPPYDFKARFHDLLEKHNTLKAKHEKLKEELGELADLPERYDQVKEELDQATEKISQLEEIRDDLTMKNESLIETLTQTQEKLQVLEDKCPKLEKTVADLTTERDSLREINADLVAQNGELTKKTSELNEELVKCGEQLFQANYDRKDLHNMVMDLRGNIRVFCRVRPPLPSESDRALCTWNYLDETSVELVKLEPSGKMLKNEFSFDNVFHQNSAQDDIFLNVSPLIQSALDGYNVCIFAYGQTGSGKTFTMDGGDSEDQLGVIPRTVSLLFNAVRDYRRLGWEYEISVQFLEIYNEVLYDLLDDQPKELEIRMMSASNKTEIYVSNLTEEVVSNENELRRLMHVAKYNRMTAATVGNERSSRSHAVTKIKLTGFHAGKNEKSVGNINLVDLAGSESPKTSTRMDETKSINKSLSELSNVILALVQKQDHVPYRNSKLTHLLMPSLGGNSKTLMFVNVAPFADCHQETIKSLRFASTVNSCKLQKAKKNRVLNQMM</sequence>